<dbReference type="Gene3D" id="3.90.950.20">
    <property type="entry name" value="CinA-like"/>
    <property type="match status" value="1"/>
</dbReference>
<dbReference type="PIRSF" id="PIRSF006728">
    <property type="entry name" value="CinA"/>
    <property type="match status" value="1"/>
</dbReference>
<evidence type="ECO:0000313" key="2">
    <source>
        <dbReference type="EMBL" id="EFK95807.1"/>
    </source>
</evidence>
<dbReference type="InterPro" id="IPR008136">
    <property type="entry name" value="CinA_C"/>
</dbReference>
<accession>D9PKV8</accession>
<dbReference type="HAMAP" id="MF_00226_B">
    <property type="entry name" value="CinA_B"/>
    <property type="match status" value="1"/>
</dbReference>
<dbReference type="InterPro" id="IPR008135">
    <property type="entry name" value="Competence-induced_CinA"/>
</dbReference>
<dbReference type="EMBL" id="ADZX01000649">
    <property type="protein sequence ID" value="EFK95807.1"/>
    <property type="molecule type" value="Genomic_DNA"/>
</dbReference>
<dbReference type="InterPro" id="IPR036425">
    <property type="entry name" value="MoaB/Mog-like_dom_sf"/>
</dbReference>
<dbReference type="NCBIfam" id="TIGR00200">
    <property type="entry name" value="cinA_nterm"/>
    <property type="match status" value="1"/>
</dbReference>
<organism evidence="2">
    <name type="scientific">sediment metagenome</name>
    <dbReference type="NCBI Taxonomy" id="749907"/>
    <lineage>
        <taxon>unclassified sequences</taxon>
        <taxon>metagenomes</taxon>
        <taxon>ecological metagenomes</taxon>
    </lineage>
</organism>
<dbReference type="SMART" id="SM00852">
    <property type="entry name" value="MoCF_biosynth"/>
    <property type="match status" value="1"/>
</dbReference>
<dbReference type="InterPro" id="IPR036653">
    <property type="entry name" value="CinA-like_C"/>
</dbReference>
<dbReference type="PANTHER" id="PTHR13939:SF0">
    <property type="entry name" value="NMN AMIDOHYDROLASE-LIKE PROTEIN YFAY"/>
    <property type="match status" value="1"/>
</dbReference>
<protein>
    <submittedName>
        <fullName evidence="2">Competence/damage-inducible protein CinA</fullName>
    </submittedName>
</protein>
<dbReference type="CDD" id="cd00885">
    <property type="entry name" value="cinA"/>
    <property type="match status" value="1"/>
</dbReference>
<dbReference type="InterPro" id="IPR041424">
    <property type="entry name" value="CinA_KH"/>
</dbReference>
<evidence type="ECO:0000259" key="1">
    <source>
        <dbReference type="SMART" id="SM00852"/>
    </source>
</evidence>
<dbReference type="InterPro" id="IPR050101">
    <property type="entry name" value="CinA"/>
</dbReference>
<dbReference type="SUPFAM" id="SSF53218">
    <property type="entry name" value="Molybdenum cofactor biosynthesis proteins"/>
    <property type="match status" value="1"/>
</dbReference>
<dbReference type="Gene3D" id="3.30.70.2860">
    <property type="match status" value="1"/>
</dbReference>
<feature type="domain" description="MoaB/Mog" evidence="1">
    <location>
        <begin position="4"/>
        <end position="170"/>
    </location>
</feature>
<dbReference type="Pfam" id="PF02464">
    <property type="entry name" value="CinA"/>
    <property type="match status" value="1"/>
</dbReference>
<gene>
    <name evidence="2" type="ORF">LDC_2179</name>
</gene>
<proteinExistence type="inferred from homology"/>
<name>D9PKV8_9ZZZZ</name>
<sequence>MDGEIITIGDELISGRVVDINAWYAAGRLTATGLRVNRVTTVGDDQERISKVLQKALAESQFVIITGGLGSTDDDITNEIAACALNRPLCLDEEMYEQIKDYVALRGLKMSRAFEKMAWMPEDAKILCPKENVCGFSLVENKVRLYFLPGVPEQMRYLMDEVVIPDLLLHCTALPTLRHRVLKLYGINEPGIAEKLSDLPGKSGNIILGFYPRFPENHITLSLRADDQPSITGELDIMEKEIRSRVGSFIFATGDQTMEGVVGEALLQKQLTLSVAESCTGGLLGNLFTNVSGSSGYFLGGVIAYSNEAKMDLLGVSRQTLDTHGAVSDRAAREMAAGVKRVLKADLGLSITGIAGPDGGSEEKPVGTVHIGLASGEETFSGKYRFWGKREQNKLNSAMMALDWVRRHLHGNPFLPGL</sequence>
<dbReference type="Pfam" id="PF00994">
    <property type="entry name" value="MoCF_biosynth"/>
    <property type="match status" value="1"/>
</dbReference>
<reference evidence="2" key="2">
    <citation type="journal article" date="2011" name="Microb. Ecol.">
        <title>Taxonomic and Functional Metagenomic Profiling of the Microbial Community in the Anoxic Sediment of a Sub-saline Shallow Lake (Laguna de Carrizo, Central Spain).</title>
        <authorList>
            <person name="Ferrer M."/>
            <person name="Guazzaroni M.E."/>
            <person name="Richter M."/>
            <person name="Garcia-Salamanca A."/>
            <person name="Yarza P."/>
            <person name="Suarez-Suarez A."/>
            <person name="Solano J."/>
            <person name="Alcaide M."/>
            <person name="van Dillewijn P."/>
            <person name="Molina-Henares M.A."/>
            <person name="Lopez-Cortes N."/>
            <person name="Al-Ramahi Y."/>
            <person name="Guerrero C."/>
            <person name="Acosta A."/>
            <person name="de Eugenio L.I."/>
            <person name="Martinez V."/>
            <person name="Marques S."/>
            <person name="Rojo F."/>
            <person name="Santero E."/>
            <person name="Genilloud O."/>
            <person name="Perez-Perez J."/>
            <person name="Rossello-Mora R."/>
            <person name="Ramos J.L."/>
        </authorList>
    </citation>
    <scope>NUCLEOTIDE SEQUENCE</scope>
</reference>
<dbReference type="NCBIfam" id="NF001813">
    <property type="entry name" value="PRK00549.1"/>
    <property type="match status" value="1"/>
</dbReference>
<dbReference type="Gene3D" id="3.40.980.10">
    <property type="entry name" value="MoaB/Mog-like domain"/>
    <property type="match status" value="1"/>
</dbReference>
<reference evidence="2" key="1">
    <citation type="submission" date="2010-07" db="EMBL/GenBank/DDBJ databases">
        <authorList>
            <consortium name="CONSOLIDER consortium CSD2007-00005"/>
            <person name="Guazzaroni M.-E."/>
            <person name="Richter M."/>
            <person name="Garcia-Salamanca A."/>
            <person name="Yarza P."/>
            <person name="Ferrer M."/>
        </authorList>
    </citation>
    <scope>NUCLEOTIDE SEQUENCE</scope>
</reference>
<dbReference type="NCBIfam" id="TIGR00199">
    <property type="entry name" value="PncC_domain"/>
    <property type="match status" value="1"/>
</dbReference>
<dbReference type="AlphaFoldDB" id="D9PKV8"/>
<dbReference type="SUPFAM" id="SSF142433">
    <property type="entry name" value="CinA-like"/>
    <property type="match status" value="1"/>
</dbReference>
<dbReference type="InterPro" id="IPR001453">
    <property type="entry name" value="MoaB/Mog_dom"/>
</dbReference>
<comment type="caution">
    <text evidence="2">The sequence shown here is derived from an EMBL/GenBank/DDBJ whole genome shotgun (WGS) entry which is preliminary data.</text>
</comment>
<dbReference type="Pfam" id="PF18146">
    <property type="entry name" value="CinA_KH"/>
    <property type="match status" value="1"/>
</dbReference>
<dbReference type="PANTHER" id="PTHR13939">
    <property type="entry name" value="NICOTINAMIDE-NUCLEOTIDE AMIDOHYDROLASE PNCC"/>
    <property type="match status" value="1"/>
</dbReference>